<dbReference type="InterPro" id="IPR011993">
    <property type="entry name" value="PH-like_dom_sf"/>
</dbReference>
<organism evidence="3 4">
    <name type="scientific">Clytia hemisphaerica</name>
    <dbReference type="NCBI Taxonomy" id="252671"/>
    <lineage>
        <taxon>Eukaryota</taxon>
        <taxon>Metazoa</taxon>
        <taxon>Cnidaria</taxon>
        <taxon>Hydrozoa</taxon>
        <taxon>Hydroidolina</taxon>
        <taxon>Leptothecata</taxon>
        <taxon>Obeliida</taxon>
        <taxon>Clytiidae</taxon>
        <taxon>Clytia</taxon>
    </lineage>
</organism>
<dbReference type="OrthoDB" id="67516at2759"/>
<feature type="compositionally biased region" description="Polar residues" evidence="1">
    <location>
        <begin position="356"/>
        <end position="367"/>
    </location>
</feature>
<dbReference type="Gene3D" id="2.30.29.30">
    <property type="entry name" value="Pleckstrin-homology domain (PH domain)/Phosphotyrosine-binding domain (PTB)"/>
    <property type="match status" value="1"/>
</dbReference>
<dbReference type="Pfam" id="PF00169">
    <property type="entry name" value="PH"/>
    <property type="match status" value="1"/>
</dbReference>
<dbReference type="EnsemblMetazoa" id="CLYHEMT020170.1">
    <property type="protein sequence ID" value="CLYHEMP020170.1"/>
    <property type="gene ID" value="CLYHEMG020170"/>
</dbReference>
<evidence type="ECO:0000259" key="2">
    <source>
        <dbReference type="PROSITE" id="PS50003"/>
    </source>
</evidence>
<dbReference type="InterPro" id="IPR046355">
    <property type="entry name" value="Gab1-4-like"/>
</dbReference>
<proteinExistence type="predicted"/>
<feature type="region of interest" description="Disordered" evidence="1">
    <location>
        <begin position="314"/>
        <end position="402"/>
    </location>
</feature>
<dbReference type="PANTHER" id="PTHR45960:SF2">
    <property type="entry name" value="PROTEIN DAUGHTER OF SEVENLESS"/>
    <property type="match status" value="1"/>
</dbReference>
<protein>
    <recommendedName>
        <fullName evidence="2">PH domain-containing protein</fullName>
    </recommendedName>
</protein>
<sequence>MNSIKSKFKSPASKKQKNFPGFIVLENEFIKSPPEEKWKNASWNKRYFILLKMLNLNEDRDAGLIQQGYKKSINNDGKNSSFCLLYWHDEAERRKGAKPIRVISLDNKCAVNSYKHPFWQAKYPHMIELKTPNRIFVLCADTEDSKRLWLDALHGAIEQIGHEDNQVKERSGSIDPIYATLYEVLREKRRPSESTWSTNTDDSGYGDDLHQSLNRSQSNSSGNSFCTNSNHDQIQSQGSTNNNGQHQASSGPSFNKDINTKRLSMPHHSLPQKPPPGRSLSVPDINVHFPQAAQDEDLYVDMTDQERYQYIQNARQQSPLSTNTKFTGFPNHIDENNRVESPYAKPYDSRQRNDSIVENPQNGSENLYANKPQPRPRSSSDSPVSVKKKAPGKPPRTSISESVKRLTIGSTITLEIPNNCTINMQADGLLNISTPSEEITISVHKKTESKPM</sequence>
<dbReference type="SUPFAM" id="SSF50729">
    <property type="entry name" value="PH domain-like"/>
    <property type="match status" value="1"/>
</dbReference>
<dbReference type="RefSeq" id="XP_066921110.1">
    <property type="nucleotide sequence ID" value="XM_067065009.1"/>
</dbReference>
<feature type="domain" description="PH" evidence="2">
    <location>
        <begin position="16"/>
        <end position="158"/>
    </location>
</feature>
<feature type="compositionally biased region" description="Low complexity" evidence="1">
    <location>
        <begin position="376"/>
        <end position="385"/>
    </location>
</feature>
<reference evidence="3" key="1">
    <citation type="submission" date="2021-01" db="UniProtKB">
        <authorList>
            <consortium name="EnsemblMetazoa"/>
        </authorList>
    </citation>
    <scope>IDENTIFICATION</scope>
</reference>
<dbReference type="PANTHER" id="PTHR45960">
    <property type="entry name" value="GRB2-ASSOCIATED-BINDING PROTEIN"/>
    <property type="match status" value="1"/>
</dbReference>
<dbReference type="GeneID" id="136808479"/>
<dbReference type="PROSITE" id="PS50003">
    <property type="entry name" value="PH_DOMAIN"/>
    <property type="match status" value="1"/>
</dbReference>
<evidence type="ECO:0000313" key="4">
    <source>
        <dbReference type="Proteomes" id="UP000594262"/>
    </source>
</evidence>
<feature type="region of interest" description="Disordered" evidence="1">
    <location>
        <begin position="189"/>
        <end position="284"/>
    </location>
</feature>
<dbReference type="GO" id="GO:0007165">
    <property type="term" value="P:signal transduction"/>
    <property type="evidence" value="ECO:0007669"/>
    <property type="project" value="TreeGrafter"/>
</dbReference>
<dbReference type="Proteomes" id="UP000594262">
    <property type="component" value="Unplaced"/>
</dbReference>
<name>A0A7M5XBF7_9CNID</name>
<evidence type="ECO:0000313" key="3">
    <source>
        <dbReference type="EnsemblMetazoa" id="CLYHEMP020170.1"/>
    </source>
</evidence>
<dbReference type="GO" id="GO:0035591">
    <property type="term" value="F:signaling adaptor activity"/>
    <property type="evidence" value="ECO:0007669"/>
    <property type="project" value="TreeGrafter"/>
</dbReference>
<dbReference type="AlphaFoldDB" id="A0A7M5XBF7"/>
<accession>A0A7M5XBF7</accession>
<feature type="compositionally biased region" description="Polar residues" evidence="1">
    <location>
        <begin position="211"/>
        <end position="257"/>
    </location>
</feature>
<evidence type="ECO:0000256" key="1">
    <source>
        <dbReference type="SAM" id="MobiDB-lite"/>
    </source>
</evidence>
<dbReference type="InterPro" id="IPR001849">
    <property type="entry name" value="PH_domain"/>
</dbReference>
<keyword evidence="4" id="KW-1185">Reference proteome</keyword>
<feature type="compositionally biased region" description="Polar residues" evidence="1">
    <location>
        <begin position="314"/>
        <end position="326"/>
    </location>
</feature>
<dbReference type="GO" id="GO:0005737">
    <property type="term" value="C:cytoplasm"/>
    <property type="evidence" value="ECO:0007669"/>
    <property type="project" value="TreeGrafter"/>
</dbReference>
<feature type="compositionally biased region" description="Polar residues" evidence="1">
    <location>
        <begin position="193"/>
        <end position="202"/>
    </location>
</feature>
<dbReference type="SMART" id="SM00233">
    <property type="entry name" value="PH"/>
    <property type="match status" value="1"/>
</dbReference>